<feature type="chain" id="PRO_5043532616" evidence="3">
    <location>
        <begin position="25"/>
        <end position="467"/>
    </location>
</feature>
<evidence type="ECO:0000256" key="1">
    <source>
        <dbReference type="ARBA" id="ARBA00004370"/>
    </source>
</evidence>
<organism evidence="5 6">
    <name type="scientific">Photobacterium sanguinicancri</name>
    <dbReference type="NCBI Taxonomy" id="875932"/>
    <lineage>
        <taxon>Bacteria</taxon>
        <taxon>Pseudomonadati</taxon>
        <taxon>Pseudomonadota</taxon>
        <taxon>Gammaproteobacteria</taxon>
        <taxon>Vibrionales</taxon>
        <taxon>Vibrionaceae</taxon>
        <taxon>Photobacterium</taxon>
    </lineage>
</organism>
<dbReference type="GO" id="GO:0016020">
    <property type="term" value="C:membrane"/>
    <property type="evidence" value="ECO:0007669"/>
    <property type="project" value="UniProtKB-SubCell"/>
</dbReference>
<dbReference type="PANTHER" id="PTHR46825">
    <property type="entry name" value="D-ALANYL-D-ALANINE-CARBOXYPEPTIDASE/ENDOPEPTIDASE AMPH"/>
    <property type="match status" value="1"/>
</dbReference>
<keyword evidence="3" id="KW-0732">Signal</keyword>
<name>A0AAW7Y1N5_9GAMM</name>
<comment type="subcellular location">
    <subcellularLocation>
        <location evidence="1">Membrane</location>
    </subcellularLocation>
</comment>
<evidence type="ECO:0000259" key="4">
    <source>
        <dbReference type="Pfam" id="PF00144"/>
    </source>
</evidence>
<dbReference type="PANTHER" id="PTHR46825:SF11">
    <property type="entry name" value="PENICILLIN-BINDING PROTEIN 4"/>
    <property type="match status" value="1"/>
</dbReference>
<feature type="domain" description="Beta-lactamase-related" evidence="4">
    <location>
        <begin position="68"/>
        <end position="355"/>
    </location>
</feature>
<dbReference type="EC" id="3.1.1.103" evidence="5"/>
<dbReference type="AlphaFoldDB" id="A0AAW7Y1N5"/>
<gene>
    <name evidence="5" type="ORF">Q4568_05255</name>
</gene>
<dbReference type="Proteomes" id="UP001170624">
    <property type="component" value="Unassembled WGS sequence"/>
</dbReference>
<dbReference type="Gene3D" id="3.40.710.10">
    <property type="entry name" value="DD-peptidase/beta-lactamase superfamily"/>
    <property type="match status" value="1"/>
</dbReference>
<feature type="signal peptide" evidence="3">
    <location>
        <begin position="1"/>
        <end position="24"/>
    </location>
</feature>
<comment type="caution">
    <text evidence="5">The sequence shown here is derived from an EMBL/GenBank/DDBJ whole genome shotgun (WGS) entry which is preliminary data.</text>
</comment>
<evidence type="ECO:0000256" key="2">
    <source>
        <dbReference type="ARBA" id="ARBA00023136"/>
    </source>
</evidence>
<dbReference type="EMBL" id="JAUOPU010000003">
    <property type="protein sequence ID" value="MDO6541925.1"/>
    <property type="molecule type" value="Genomic_DNA"/>
</dbReference>
<reference evidence="5" key="1">
    <citation type="submission" date="2023-07" db="EMBL/GenBank/DDBJ databases">
        <title>Genome content predicts the carbon catabolic preferences of heterotrophic bacteria.</title>
        <authorList>
            <person name="Gralka M."/>
        </authorList>
    </citation>
    <scope>NUCLEOTIDE SEQUENCE</scope>
    <source>
        <strain evidence="5">G2M05</strain>
    </source>
</reference>
<dbReference type="InterPro" id="IPR050491">
    <property type="entry name" value="AmpC-like"/>
</dbReference>
<sequence length="467" mass="52272">MHLQYRPIAALFACQLTFSNIAFAASQEQPLAQVPTETMGQTTSHSLSNTNTFALDKEALNRYLVHQNQHGQFSGNLLIAKDNKVIFEQSLGLADVQSKRPINPSNLFKVGSLTKQLTAAAILRLSEQNKLKLDAPVDRYFPKLALSNKITINDLLDHTAGINRDISWRDSPQSCRSKSLVNQIIKDSRQYPPALQYNFSHAHYVLLGSIIEQVSGVDYNSYIDQEFLRPIGMKDSSMKLTLSFQLAKSYEISGLINAHITPTDCAWSAGGLITTARDLYLWNQALHNGSVVSEMSLQKMYNEQIGMVRSQHNNQTYYSQQGNIDGFKTLMTYQPDTKAMMIALSNYQNTNLSLLTADLLQISQGKPALHLVTAPKNQTVNWQSNRDIVGNYQDNLGVPLQIVYEEGALTAKVNQANIPLVVKNSNSLYAAGIDNKIRVSRNTNNTSQEIVFFSRDGRYLSRFVRVE</sequence>
<accession>A0AAW7Y1N5</accession>
<evidence type="ECO:0000313" key="6">
    <source>
        <dbReference type="Proteomes" id="UP001170624"/>
    </source>
</evidence>
<evidence type="ECO:0000313" key="5">
    <source>
        <dbReference type="EMBL" id="MDO6541925.1"/>
    </source>
</evidence>
<evidence type="ECO:0000256" key="3">
    <source>
        <dbReference type="SAM" id="SignalP"/>
    </source>
</evidence>
<proteinExistence type="predicted"/>
<dbReference type="GO" id="GO:0016787">
    <property type="term" value="F:hydrolase activity"/>
    <property type="evidence" value="ECO:0007669"/>
    <property type="project" value="UniProtKB-KW"/>
</dbReference>
<protein>
    <submittedName>
        <fullName evidence="5">Serine hydrolase domain-containing protein</fullName>
        <ecNumber evidence="5">3.1.1.103</ecNumber>
    </submittedName>
</protein>
<dbReference type="SUPFAM" id="SSF56601">
    <property type="entry name" value="beta-lactamase/transpeptidase-like"/>
    <property type="match status" value="1"/>
</dbReference>
<dbReference type="RefSeq" id="WP_303498585.1">
    <property type="nucleotide sequence ID" value="NZ_JAUOPU010000003.1"/>
</dbReference>
<keyword evidence="5" id="KW-0378">Hydrolase</keyword>
<dbReference type="Pfam" id="PF00144">
    <property type="entry name" value="Beta-lactamase"/>
    <property type="match status" value="1"/>
</dbReference>
<keyword evidence="2" id="KW-0472">Membrane</keyword>
<dbReference type="InterPro" id="IPR001466">
    <property type="entry name" value="Beta-lactam-related"/>
</dbReference>
<dbReference type="InterPro" id="IPR012338">
    <property type="entry name" value="Beta-lactam/transpept-like"/>
</dbReference>